<keyword evidence="3" id="KW-1185">Reference proteome</keyword>
<dbReference type="Pfam" id="PF05991">
    <property type="entry name" value="NYN_YacP"/>
    <property type="match status" value="1"/>
</dbReference>
<feature type="region of interest" description="Disordered" evidence="1">
    <location>
        <begin position="296"/>
        <end position="325"/>
    </location>
</feature>
<evidence type="ECO:0000313" key="3">
    <source>
        <dbReference type="Proteomes" id="UP001250214"/>
    </source>
</evidence>
<dbReference type="PANTHER" id="PTHR34547:SF1">
    <property type="entry name" value="YACP-LIKE NYN DOMAIN PROTEIN"/>
    <property type="match status" value="1"/>
</dbReference>
<protein>
    <submittedName>
        <fullName evidence="2">NYN domain-containing protein</fullName>
    </submittedName>
</protein>
<name>A0ABU2H130_9ACTN</name>
<feature type="region of interest" description="Disordered" evidence="1">
    <location>
        <begin position="234"/>
        <end position="254"/>
    </location>
</feature>
<evidence type="ECO:0000256" key="1">
    <source>
        <dbReference type="SAM" id="MobiDB-lite"/>
    </source>
</evidence>
<feature type="compositionally biased region" description="Basic and acidic residues" evidence="1">
    <location>
        <begin position="184"/>
        <end position="205"/>
    </location>
</feature>
<feature type="compositionally biased region" description="Basic and acidic residues" evidence="1">
    <location>
        <begin position="301"/>
        <end position="310"/>
    </location>
</feature>
<sequence>MRDAQATTSSGEDPDGLGRPLAPAVRERVVDHASATLQALPQAEIPAALRQVARFEPKRRARLAGGQIAAQLEKDPVFRAAVTQQLSEEFPEVVAALREGTTPAAADPVTVAAVAYLVRGPDWVEIVTAAETELRREEEHQAEREAQDSLRSLQKKVDDTRRQAREEQRRLRSELRTARSTIADLRRAAHAERTRARRAEDRAEQVEQETQGEVSRLREELAAARAENRRLRERLETAQSQADSARQAAKAGRSAEDARLRVLLEVLQGAAHGLWRELDLPSTIERPADLVAEVETATGKEATRGERERGQPATTAPMPAAGRPDDDPGLLDEVLRMPQVHLLVDGYNVTKSAHPEMTLQEQREWLLAGLEGLAARTRAEITCVFDGANMATPVPTPPSRRRVRLLFSAAEETADTLIIRMVRAEPAGRPIAVVSSDAEIASTVRRAGARALPSAVLARGLRAATN</sequence>
<feature type="compositionally biased region" description="Basic and acidic residues" evidence="1">
    <location>
        <begin position="137"/>
        <end position="148"/>
    </location>
</feature>
<feature type="region of interest" description="Disordered" evidence="1">
    <location>
        <begin position="1"/>
        <end position="25"/>
    </location>
</feature>
<organism evidence="2 3">
    <name type="scientific">Lipingzhangella rawalii</name>
    <dbReference type="NCBI Taxonomy" id="2055835"/>
    <lineage>
        <taxon>Bacteria</taxon>
        <taxon>Bacillati</taxon>
        <taxon>Actinomycetota</taxon>
        <taxon>Actinomycetes</taxon>
        <taxon>Streptosporangiales</taxon>
        <taxon>Nocardiopsidaceae</taxon>
        <taxon>Lipingzhangella</taxon>
    </lineage>
</organism>
<feature type="region of interest" description="Disordered" evidence="1">
    <location>
        <begin position="137"/>
        <end position="217"/>
    </location>
</feature>
<gene>
    <name evidence="2" type="ORF">RIF23_00140</name>
</gene>
<feature type="compositionally biased region" description="Low complexity" evidence="1">
    <location>
        <begin position="238"/>
        <end position="251"/>
    </location>
</feature>
<dbReference type="Proteomes" id="UP001250214">
    <property type="component" value="Unassembled WGS sequence"/>
</dbReference>
<reference evidence="3" key="1">
    <citation type="submission" date="2023-07" db="EMBL/GenBank/DDBJ databases">
        <title>Novel species in the genus Lipingzhangella isolated from Sambhar Salt Lake.</title>
        <authorList>
            <person name="Jiya N."/>
            <person name="Kajale S."/>
            <person name="Sharma A."/>
        </authorList>
    </citation>
    <scope>NUCLEOTIDE SEQUENCE [LARGE SCALE GENOMIC DNA]</scope>
    <source>
        <strain evidence="3">LS1_29</strain>
    </source>
</reference>
<proteinExistence type="predicted"/>
<feature type="compositionally biased region" description="Polar residues" evidence="1">
    <location>
        <begin position="1"/>
        <end position="11"/>
    </location>
</feature>
<dbReference type="InterPro" id="IPR010298">
    <property type="entry name" value="YacP-like"/>
</dbReference>
<dbReference type="PANTHER" id="PTHR34547">
    <property type="entry name" value="YACP-LIKE NYN DOMAIN PROTEIN"/>
    <property type="match status" value="1"/>
</dbReference>
<accession>A0ABU2H130</accession>
<dbReference type="RefSeq" id="WP_310910219.1">
    <property type="nucleotide sequence ID" value="NZ_JAVLVT010000001.1"/>
</dbReference>
<dbReference type="EMBL" id="JAVLVT010000001">
    <property type="protein sequence ID" value="MDS1268697.1"/>
    <property type="molecule type" value="Genomic_DNA"/>
</dbReference>
<feature type="compositionally biased region" description="Basic and acidic residues" evidence="1">
    <location>
        <begin position="155"/>
        <end position="177"/>
    </location>
</feature>
<comment type="caution">
    <text evidence="2">The sequence shown here is derived from an EMBL/GenBank/DDBJ whole genome shotgun (WGS) entry which is preliminary data.</text>
</comment>
<evidence type="ECO:0000313" key="2">
    <source>
        <dbReference type="EMBL" id="MDS1268697.1"/>
    </source>
</evidence>